<evidence type="ECO:0000313" key="2">
    <source>
        <dbReference type="EMBL" id="RLL72941.1"/>
    </source>
</evidence>
<name>A0A421BXA1_9RHOB</name>
<gene>
    <name evidence="2" type="ORF">DYS74_01050</name>
</gene>
<dbReference type="InterPro" id="IPR051680">
    <property type="entry name" value="ATP-dep_Glu-Cys_Ligase-2"/>
</dbReference>
<dbReference type="EMBL" id="RCHI01000001">
    <property type="protein sequence ID" value="RLL72941.1"/>
    <property type="molecule type" value="Genomic_DNA"/>
</dbReference>
<dbReference type="Pfam" id="PF04168">
    <property type="entry name" value="Alpha-E"/>
    <property type="match status" value="1"/>
</dbReference>
<dbReference type="InterPro" id="IPR007296">
    <property type="entry name" value="DUF403"/>
</dbReference>
<dbReference type="AlphaFoldDB" id="A0A421BXA1"/>
<sequence length="317" mass="36073">MLSRTAENLFWIARYIERAETMARLLEVGARIALMPSAGHGYRSEWESLLQASGTAEGFAEKYGDPVQRNIESYLFFDRDNPSSVVSCIERARENARIVRTALTAQVWDALNMAFQEMRQLERKARSELELTELTEWVMRQAAMIRGAIEATLLRNDGYNFLNLGFALERADNTARLIDVKYYVLLPSVDFVGSGLDNYQWQTLLRAMSAQRAFHWAYGGDITSKKIAHFLILNRQTPRSLITATTSAMEHLDDLAHAYHKSGPAQMRARALVGELAETTVEEIFEEGLHEFLTRFIRDIGELSNMVYNAYLSGEAR</sequence>
<dbReference type="RefSeq" id="WP_121530305.1">
    <property type="nucleotide sequence ID" value="NZ_RCHI01000001.1"/>
</dbReference>
<accession>A0A421BXA1</accession>
<dbReference type="Proteomes" id="UP000279673">
    <property type="component" value="Unassembled WGS sequence"/>
</dbReference>
<evidence type="ECO:0000259" key="1">
    <source>
        <dbReference type="Pfam" id="PF04168"/>
    </source>
</evidence>
<keyword evidence="3" id="KW-1185">Reference proteome</keyword>
<protein>
    <submittedName>
        <fullName evidence="2">Alpha-E domain-containing protein</fullName>
    </submittedName>
</protein>
<feature type="domain" description="DUF403" evidence="1">
    <location>
        <begin position="1"/>
        <end position="312"/>
    </location>
</feature>
<organism evidence="2 3">
    <name type="scientific">Paenirhodobacter hankyongi</name>
    <dbReference type="NCBI Taxonomy" id="2294033"/>
    <lineage>
        <taxon>Bacteria</taxon>
        <taxon>Pseudomonadati</taxon>
        <taxon>Pseudomonadota</taxon>
        <taxon>Alphaproteobacteria</taxon>
        <taxon>Rhodobacterales</taxon>
        <taxon>Rhodobacter group</taxon>
        <taxon>Paenirhodobacter</taxon>
    </lineage>
</organism>
<dbReference type="PANTHER" id="PTHR34595:SF7">
    <property type="entry name" value="SLL1039 PROTEIN"/>
    <property type="match status" value="1"/>
</dbReference>
<reference evidence="2 3" key="1">
    <citation type="submission" date="2018-10" db="EMBL/GenBank/DDBJ databases">
        <title>Rhodobacter sp . BO-81.</title>
        <authorList>
            <person name="Im W.T."/>
        </authorList>
    </citation>
    <scope>NUCLEOTIDE SEQUENCE [LARGE SCALE GENOMIC DNA]</scope>
    <source>
        <strain evidence="2 3">BO-81</strain>
    </source>
</reference>
<evidence type="ECO:0000313" key="3">
    <source>
        <dbReference type="Proteomes" id="UP000279673"/>
    </source>
</evidence>
<dbReference type="PANTHER" id="PTHR34595">
    <property type="entry name" value="BLR5612 PROTEIN"/>
    <property type="match status" value="1"/>
</dbReference>
<proteinExistence type="predicted"/>
<comment type="caution">
    <text evidence="2">The sequence shown here is derived from an EMBL/GenBank/DDBJ whole genome shotgun (WGS) entry which is preliminary data.</text>
</comment>